<comment type="caution">
    <text evidence="1">The sequence shown here is derived from an EMBL/GenBank/DDBJ whole genome shotgun (WGS) entry which is preliminary data.</text>
</comment>
<reference evidence="1" key="1">
    <citation type="submission" date="2023-03" db="EMBL/GenBank/DDBJ databases">
        <title>Massive genome expansion in bonnet fungi (Mycena s.s.) driven by repeated elements and novel gene families across ecological guilds.</title>
        <authorList>
            <consortium name="Lawrence Berkeley National Laboratory"/>
            <person name="Harder C.B."/>
            <person name="Miyauchi S."/>
            <person name="Viragh M."/>
            <person name="Kuo A."/>
            <person name="Thoen E."/>
            <person name="Andreopoulos B."/>
            <person name="Lu D."/>
            <person name="Skrede I."/>
            <person name="Drula E."/>
            <person name="Henrissat B."/>
            <person name="Morin E."/>
            <person name="Kohler A."/>
            <person name="Barry K."/>
            <person name="LaButti K."/>
            <person name="Morin E."/>
            <person name="Salamov A."/>
            <person name="Lipzen A."/>
            <person name="Mereny Z."/>
            <person name="Hegedus B."/>
            <person name="Baldrian P."/>
            <person name="Stursova M."/>
            <person name="Weitz H."/>
            <person name="Taylor A."/>
            <person name="Grigoriev I.V."/>
            <person name="Nagy L.G."/>
            <person name="Martin F."/>
            <person name="Kauserud H."/>
        </authorList>
    </citation>
    <scope>NUCLEOTIDE SEQUENCE</scope>
    <source>
        <strain evidence="1">CBHHK200</strain>
    </source>
</reference>
<protein>
    <submittedName>
        <fullName evidence="1">Uncharacterized protein</fullName>
    </submittedName>
</protein>
<dbReference type="AlphaFoldDB" id="A0AAD6S665"/>
<dbReference type="Proteomes" id="UP001218188">
    <property type="component" value="Unassembled WGS sequence"/>
</dbReference>
<proteinExistence type="predicted"/>
<accession>A0AAD6S665</accession>
<evidence type="ECO:0000313" key="2">
    <source>
        <dbReference type="Proteomes" id="UP001218188"/>
    </source>
</evidence>
<evidence type="ECO:0000313" key="1">
    <source>
        <dbReference type="EMBL" id="KAJ7021838.1"/>
    </source>
</evidence>
<name>A0AAD6S665_9AGAR</name>
<gene>
    <name evidence="1" type="ORF">C8F04DRAFT_1139810</name>
</gene>
<feature type="non-terminal residue" evidence="1">
    <location>
        <position position="179"/>
    </location>
</feature>
<organism evidence="1 2">
    <name type="scientific">Mycena alexandri</name>
    <dbReference type="NCBI Taxonomy" id="1745969"/>
    <lineage>
        <taxon>Eukaryota</taxon>
        <taxon>Fungi</taxon>
        <taxon>Dikarya</taxon>
        <taxon>Basidiomycota</taxon>
        <taxon>Agaricomycotina</taxon>
        <taxon>Agaricomycetes</taxon>
        <taxon>Agaricomycetidae</taxon>
        <taxon>Agaricales</taxon>
        <taxon>Marasmiineae</taxon>
        <taxon>Mycenaceae</taxon>
        <taxon>Mycena</taxon>
    </lineage>
</organism>
<dbReference type="EMBL" id="JARJCM010000222">
    <property type="protein sequence ID" value="KAJ7021838.1"/>
    <property type="molecule type" value="Genomic_DNA"/>
</dbReference>
<sequence>MTKCPGVFDRRKGGETTLLAARNILKGPVSTPDRRGGFTRRCGGKTVLKPGANVRTFRAGTSCPVAAVILTLRVSVPIDHSYMPECVLLGWLKPLPEQSYLPTSHARASHSPSTEQLESLRHQLKIGERRRGRRKAILVLPEREGQFQSLLPVAGPLREHRRSTVSRESKSMVAVQNTY</sequence>
<keyword evidence="2" id="KW-1185">Reference proteome</keyword>